<comment type="caution">
    <text evidence="3">The sequence shown here is derived from an EMBL/GenBank/DDBJ whole genome shotgun (WGS) entry which is preliminary data.</text>
</comment>
<dbReference type="SMART" id="SM00912">
    <property type="entry name" value="Haemagg_act"/>
    <property type="match status" value="1"/>
</dbReference>
<accession>A0ABU8XRS3</accession>
<dbReference type="InterPro" id="IPR008638">
    <property type="entry name" value="FhaB/CdiA-like_TPS"/>
</dbReference>
<dbReference type="InterPro" id="IPR011050">
    <property type="entry name" value="Pectin_lyase_fold/virulence"/>
</dbReference>
<keyword evidence="4" id="KW-1185">Reference proteome</keyword>
<dbReference type="Pfam" id="PF05860">
    <property type="entry name" value="TPS"/>
    <property type="match status" value="1"/>
</dbReference>
<sequence length="1050" mass="101161">MARQGGYRRLVGLALGTLLWPVAGAAEVATDGTLGPRLRLAGPEVTIPARLGQTRGQNLFHSFARFGVEEGQRVTFTGPSGLRNVIGRVTGGEPSSIDGTLRSKVPGADLWLLNPAGILFGPDARLAVQGSFHASTADELRFADGAVFSARAPGGSVLSVAAPQAFGFLGARPAPITVDRSVLAVPQGQALSLIGGDVTITARNQGAASGSSAGMLQAVAGRITLAALGGSGAVAVATGRASGDVSGDIRLTDQALVDASGDGGGTVRIRGGRLAVENRSFIFADNHGPTDAAGGITIEAGGVTVAAGSKITGDAFGTGSAGTLTVLASTVELRDGAIGSTTTGAGDAGSVTVEVGHLLAAGGPSPFLAGLTSEAGEGATGRSGRVTVRADTIALRDRGVIATSTAGSGEAGPVTVEAGTIELRTGSTISSATAASGDAGEIAVTATGRLAVIGDVSPRSGTGISSDVGDGATGNAGRVTVRAGSLELRDTGLISSSTSGLGDAGEVAVTAAGHIAILGDVAAPYPAGITSQAGDGATGNAGRVTVRADSIEILDRAAISSSTFGPGNAGEVVVVTAGRLAVVGDDAAPYAAGITSQTFSGAGGPTGAGGRITVRAGSLELRDTGLISTSTGGAGDAGEIVVTAGSLNIVGAPSSSGTAGITSQAVDGATGDAGRVTVRADAITLLGMAGISSSTFGPGDAGEIAVTAGRLTVVGDDAALYPAGITSQAFPDSSGLAGAGGRVTVRAGSLELRDTGEISSSTGGAGKAGEVTVDAGTLEIDHTGQISSATFGPGDAGEVRVAAGRMIVANEGAVETNSDGAGQAGDVSVRAGRLTVRDGGLIGSSGTGSGPAGNVSIEADTLTVEDAGIRTAGAGSRGGTIAASASDLIGLEDAEVTASGITPKAGRSVITLAAPLIAVDRSRVTALTGTGAPLAGSGLVRLFGGTTVLSFDSLVAGSSGVSITGLESALGSRLVVPQGVFLNAGELLRASCAARRTAAASSFTAMGRGGLPRDPAAALPGAHARAAATGRAGPVLAARFAEGCRADGGG</sequence>
<feature type="signal peptide" evidence="1">
    <location>
        <begin position="1"/>
        <end position="25"/>
    </location>
</feature>
<dbReference type="SUPFAM" id="SSF51126">
    <property type="entry name" value="Pectin lyase-like"/>
    <property type="match status" value="4"/>
</dbReference>
<evidence type="ECO:0000313" key="4">
    <source>
        <dbReference type="Proteomes" id="UP001375743"/>
    </source>
</evidence>
<evidence type="ECO:0000256" key="1">
    <source>
        <dbReference type="SAM" id="SignalP"/>
    </source>
</evidence>
<feature type="domain" description="Filamentous haemagglutinin FhaB/tRNA nuclease CdiA-like TPS" evidence="2">
    <location>
        <begin position="42"/>
        <end position="143"/>
    </location>
</feature>
<keyword evidence="1" id="KW-0732">Signal</keyword>
<reference evidence="3 4" key="1">
    <citation type="submission" date="2024-01" db="EMBL/GenBank/DDBJ databases">
        <title>Multi-omics insights into the function and evolution of sodium benzoate biodegradation pathways in Benzoatithermus flavus gen. nov., sp. nov. from hot spring.</title>
        <authorList>
            <person name="Hu C.-J."/>
            <person name="Li W.-J."/>
        </authorList>
    </citation>
    <scope>NUCLEOTIDE SEQUENCE [LARGE SCALE GENOMIC DNA]</scope>
    <source>
        <strain evidence="3 4">SYSU G07066</strain>
    </source>
</reference>
<protein>
    <submittedName>
        <fullName evidence="3">Filamentous hemagglutinin N-terminal domain-containing protein</fullName>
    </submittedName>
</protein>
<proteinExistence type="predicted"/>
<feature type="chain" id="PRO_5045452607" evidence="1">
    <location>
        <begin position="26"/>
        <end position="1050"/>
    </location>
</feature>
<dbReference type="Gene3D" id="2.160.20.10">
    <property type="entry name" value="Single-stranded right-handed beta-helix, Pectin lyase-like"/>
    <property type="match status" value="4"/>
</dbReference>
<dbReference type="EMBL" id="JBBLZC010000011">
    <property type="protein sequence ID" value="MEK0083917.1"/>
    <property type="molecule type" value="Genomic_DNA"/>
</dbReference>
<name>A0ABU8XRS3_9PROT</name>
<evidence type="ECO:0000259" key="2">
    <source>
        <dbReference type="SMART" id="SM00912"/>
    </source>
</evidence>
<gene>
    <name evidence="3" type="ORF">U1T56_12210</name>
</gene>
<dbReference type="RefSeq" id="WP_418159768.1">
    <property type="nucleotide sequence ID" value="NZ_JBBLZC010000011.1"/>
</dbReference>
<organism evidence="3 4">
    <name type="scientific">Benzoatithermus flavus</name>
    <dbReference type="NCBI Taxonomy" id="3108223"/>
    <lineage>
        <taxon>Bacteria</taxon>
        <taxon>Pseudomonadati</taxon>
        <taxon>Pseudomonadota</taxon>
        <taxon>Alphaproteobacteria</taxon>
        <taxon>Geminicoccales</taxon>
        <taxon>Geminicoccaceae</taxon>
        <taxon>Benzoatithermus</taxon>
    </lineage>
</organism>
<evidence type="ECO:0000313" key="3">
    <source>
        <dbReference type="EMBL" id="MEK0083917.1"/>
    </source>
</evidence>
<dbReference type="NCBIfam" id="TIGR01901">
    <property type="entry name" value="adhes_NPXG"/>
    <property type="match status" value="1"/>
</dbReference>
<dbReference type="InterPro" id="IPR012334">
    <property type="entry name" value="Pectin_lyas_fold"/>
</dbReference>
<dbReference type="Proteomes" id="UP001375743">
    <property type="component" value="Unassembled WGS sequence"/>
</dbReference>